<dbReference type="Proteomes" id="UP001519654">
    <property type="component" value="Unassembled WGS sequence"/>
</dbReference>
<name>A0ABS5YZU2_9ACTN</name>
<sequence length="284" mass="31816">MRTCSACPHIGRRAAVGACSECRRPVCENHLVLAVEVSRLDGQTQSVTMTYHYTRLAELDIKLDIALVKLAVGEHVEAFVDGYAQGRNVCRPCRDRRGNAEVERARTATAAETRRWADRSIELVTCTDADRVMELLVAGVGGTRERFASAWAVFAHRAGPPTHDVVQLGPGRWRGRGRPRVVERTPVWLVTEGFPEREALGGRSTDERLDALLAADGRIWTVHMFSPAHYIPTFALVPHGKRVRWKKRGEPPSYRPVDGRRVLFQVRGIESVVTAMARHVLDRR</sequence>
<protein>
    <submittedName>
        <fullName evidence="1">Uncharacterized protein</fullName>
    </submittedName>
</protein>
<evidence type="ECO:0000313" key="1">
    <source>
        <dbReference type="EMBL" id="MBU2668969.1"/>
    </source>
</evidence>
<proteinExistence type="predicted"/>
<gene>
    <name evidence="1" type="ORF">KOI35_36205</name>
</gene>
<dbReference type="RefSeq" id="WP_215793212.1">
    <property type="nucleotide sequence ID" value="NZ_JAHKKG010000013.1"/>
</dbReference>
<accession>A0ABS5YZU2</accession>
<comment type="caution">
    <text evidence="1">The sequence shown here is derived from an EMBL/GenBank/DDBJ whole genome shotgun (WGS) entry which is preliminary data.</text>
</comment>
<dbReference type="EMBL" id="JAHKKG010000013">
    <property type="protein sequence ID" value="MBU2668969.1"/>
    <property type="molecule type" value="Genomic_DNA"/>
</dbReference>
<evidence type="ECO:0000313" key="2">
    <source>
        <dbReference type="Proteomes" id="UP001519654"/>
    </source>
</evidence>
<organism evidence="1 2">
    <name type="scientific">Paractinoplanes bogorensis</name>
    <dbReference type="NCBI Taxonomy" id="1610840"/>
    <lineage>
        <taxon>Bacteria</taxon>
        <taxon>Bacillati</taxon>
        <taxon>Actinomycetota</taxon>
        <taxon>Actinomycetes</taxon>
        <taxon>Micromonosporales</taxon>
        <taxon>Micromonosporaceae</taxon>
        <taxon>Paractinoplanes</taxon>
    </lineage>
</organism>
<reference evidence="1 2" key="1">
    <citation type="submission" date="2021-06" db="EMBL/GenBank/DDBJ databases">
        <title>Actinoplanes lichenicola sp. nov., and Actinoplanes ovalisporus sp. nov., isolated from lichen in Thailand.</title>
        <authorList>
            <person name="Saeng-In P."/>
            <person name="Kanchanasin P."/>
            <person name="Yuki M."/>
            <person name="Kudo T."/>
            <person name="Ohkuma M."/>
            <person name="Phongsopitanun W."/>
            <person name="Tanasupawat S."/>
        </authorList>
    </citation>
    <scope>NUCLEOTIDE SEQUENCE [LARGE SCALE GENOMIC DNA]</scope>
    <source>
        <strain evidence="1 2">NBRC 110975</strain>
    </source>
</reference>
<keyword evidence="2" id="KW-1185">Reference proteome</keyword>